<dbReference type="InterPro" id="IPR000914">
    <property type="entry name" value="SBP_5_dom"/>
</dbReference>
<evidence type="ECO:0000313" key="3">
    <source>
        <dbReference type="EMBL" id="RII42476.1"/>
    </source>
</evidence>
<dbReference type="GO" id="GO:0043190">
    <property type="term" value="C:ATP-binding cassette (ABC) transporter complex"/>
    <property type="evidence" value="ECO:0007669"/>
    <property type="project" value="InterPro"/>
</dbReference>
<dbReference type="PIRSF" id="PIRSF002741">
    <property type="entry name" value="MppA"/>
    <property type="match status" value="1"/>
</dbReference>
<dbReference type="Gene3D" id="3.40.190.10">
    <property type="entry name" value="Periplasmic binding protein-like II"/>
    <property type="match status" value="1"/>
</dbReference>
<dbReference type="GO" id="GO:0015833">
    <property type="term" value="P:peptide transport"/>
    <property type="evidence" value="ECO:0007669"/>
    <property type="project" value="TreeGrafter"/>
</dbReference>
<comment type="caution">
    <text evidence="3">The sequence shown here is derived from an EMBL/GenBank/DDBJ whole genome shotgun (WGS) entry which is preliminary data.</text>
</comment>
<dbReference type="AlphaFoldDB" id="A0A399JJ49"/>
<dbReference type="Gene3D" id="3.10.105.10">
    <property type="entry name" value="Dipeptide-binding Protein, Domain 3"/>
    <property type="match status" value="1"/>
</dbReference>
<keyword evidence="4" id="KW-1185">Reference proteome</keyword>
<keyword evidence="1" id="KW-0732">Signal</keyword>
<organism evidence="3 4">
    <name type="scientific">Galactobacter valiniphilus</name>
    <dbReference type="NCBI Taxonomy" id="2676122"/>
    <lineage>
        <taxon>Bacteria</taxon>
        <taxon>Bacillati</taxon>
        <taxon>Actinomycetota</taxon>
        <taxon>Actinomycetes</taxon>
        <taxon>Micrococcales</taxon>
        <taxon>Micrococcaceae</taxon>
        <taxon>Galactobacter</taxon>
    </lineage>
</organism>
<dbReference type="PROSITE" id="PS51318">
    <property type="entry name" value="TAT"/>
    <property type="match status" value="1"/>
</dbReference>
<dbReference type="CDD" id="cd00995">
    <property type="entry name" value="PBP2_NikA_DppA_OppA_like"/>
    <property type="match status" value="1"/>
</dbReference>
<sequence>MSRPQARGRAGTRAHLSAGGSARRRALAIAALSAATLALGACGPPAGAISEWELTPAQPAAVSDVDQITWAVHAEPYSLDYAYAFDYPDNMVLANVCESLLRMKPDLSLEPGLATSFSNPTPTTWVYEIRDGVTFHDGSPLTADDVVASLSRHLDPEVGSFWYSVYQNVDSIEKTGPRQVTVTTRVPDSQFNLAMGNSSGVIESAKTLEEKGKDYGNSTGGVNCTGPFQFSKWTSGESIKLTRYDGYWRKEGRAHSSELDFVFMPDGTARTNALKAGEVDGTWMVPPEAVPILRAGSGGDVFFGTNATVNSLVVSDLKGPFGDLKVRQALAYALDRAGILGAGYGGYGEVTDALTTRSVWQGVPSASVDAAFTGLNGYPRDLEKAKALIKEAGVEGQEVVIATAPISNDFTVTAQATADALNQIGLKATIKTVTPNAYTTLFSDPSAREGVDLFYTSWYLSSPDALEMYGVLRTGEFSNYGGWDDPEFNRVVNQATATMDATQRAALTAKAQKIANEQLPWIPLFAPPTTAYLSDRLTGLSPSINFMYAPWAAALGAR</sequence>
<dbReference type="GO" id="GO:1904680">
    <property type="term" value="F:peptide transmembrane transporter activity"/>
    <property type="evidence" value="ECO:0007669"/>
    <property type="project" value="TreeGrafter"/>
</dbReference>
<evidence type="ECO:0000313" key="4">
    <source>
        <dbReference type="Proteomes" id="UP000265419"/>
    </source>
</evidence>
<dbReference type="Pfam" id="PF00496">
    <property type="entry name" value="SBP_bac_5"/>
    <property type="match status" value="1"/>
</dbReference>
<dbReference type="InterPro" id="IPR006311">
    <property type="entry name" value="TAT_signal"/>
</dbReference>
<reference evidence="3 4" key="1">
    <citation type="submission" date="2018-07" db="EMBL/GenBank/DDBJ databases">
        <title>Arthrobacter sp. nov., isolated from raw cow's milk with high bacterial count.</title>
        <authorList>
            <person name="Hahne J."/>
            <person name="Isele D."/>
            <person name="Lipski A."/>
        </authorList>
    </citation>
    <scope>NUCLEOTIDE SEQUENCE [LARGE SCALE GENOMIC DNA]</scope>
    <source>
        <strain evidence="3 4">JZ R-35</strain>
    </source>
</reference>
<evidence type="ECO:0000259" key="2">
    <source>
        <dbReference type="Pfam" id="PF00496"/>
    </source>
</evidence>
<dbReference type="RefSeq" id="WP_119424418.1">
    <property type="nucleotide sequence ID" value="NZ_QQXK01000011.1"/>
</dbReference>
<accession>A0A399JJ49</accession>
<proteinExistence type="predicted"/>
<dbReference type="PANTHER" id="PTHR30290">
    <property type="entry name" value="PERIPLASMIC BINDING COMPONENT OF ABC TRANSPORTER"/>
    <property type="match status" value="1"/>
</dbReference>
<dbReference type="EMBL" id="QQXK01000011">
    <property type="protein sequence ID" value="RII42476.1"/>
    <property type="molecule type" value="Genomic_DNA"/>
</dbReference>
<dbReference type="GO" id="GO:0042597">
    <property type="term" value="C:periplasmic space"/>
    <property type="evidence" value="ECO:0007669"/>
    <property type="project" value="UniProtKB-ARBA"/>
</dbReference>
<dbReference type="InterPro" id="IPR030678">
    <property type="entry name" value="Peptide/Ni-bd"/>
</dbReference>
<name>A0A399JJ49_9MICC</name>
<dbReference type="InterPro" id="IPR039424">
    <property type="entry name" value="SBP_5"/>
</dbReference>
<protein>
    <submittedName>
        <fullName evidence="3">ABC transporter substrate-binding protein</fullName>
    </submittedName>
</protein>
<feature type="domain" description="Solute-binding protein family 5" evidence="2">
    <location>
        <begin position="109"/>
        <end position="474"/>
    </location>
</feature>
<evidence type="ECO:0000256" key="1">
    <source>
        <dbReference type="ARBA" id="ARBA00022729"/>
    </source>
</evidence>
<dbReference type="Proteomes" id="UP000265419">
    <property type="component" value="Unassembled WGS sequence"/>
</dbReference>
<dbReference type="Gene3D" id="3.90.76.10">
    <property type="entry name" value="Dipeptide-binding Protein, Domain 1"/>
    <property type="match status" value="1"/>
</dbReference>
<dbReference type="PANTHER" id="PTHR30290:SF38">
    <property type="entry name" value="D,D-DIPEPTIDE-BINDING PERIPLASMIC PROTEIN DDPA-RELATED"/>
    <property type="match status" value="1"/>
</dbReference>
<gene>
    <name evidence="3" type="ORF">DWB68_06920</name>
</gene>
<dbReference type="SUPFAM" id="SSF53850">
    <property type="entry name" value="Periplasmic binding protein-like II"/>
    <property type="match status" value="1"/>
</dbReference>